<evidence type="ECO:0000313" key="10">
    <source>
        <dbReference type="Proteomes" id="UP000549517"/>
    </source>
</evidence>
<feature type="transmembrane region" description="Helical" evidence="5">
    <location>
        <begin position="157"/>
        <end position="175"/>
    </location>
</feature>
<dbReference type="InterPro" id="IPR049453">
    <property type="entry name" value="Memb_transporter_dom"/>
</dbReference>
<dbReference type="OrthoDB" id="5198202at2"/>
<dbReference type="GO" id="GO:0016020">
    <property type="term" value="C:membrane"/>
    <property type="evidence" value="ECO:0007669"/>
    <property type="project" value="UniProtKB-SubCell"/>
</dbReference>
<dbReference type="EMBL" id="PNFZ01000003">
    <property type="protein sequence ID" value="PMB98223.1"/>
    <property type="molecule type" value="Genomic_DNA"/>
</dbReference>
<dbReference type="Proteomes" id="UP000549517">
    <property type="component" value="Unassembled WGS sequence"/>
</dbReference>
<dbReference type="Proteomes" id="UP000235703">
    <property type="component" value="Unassembled WGS sequence"/>
</dbReference>
<feature type="transmembrane region" description="Helical" evidence="5">
    <location>
        <begin position="38"/>
        <end position="56"/>
    </location>
</feature>
<keyword evidence="2 5" id="KW-0812">Transmembrane</keyword>
<reference evidence="7 10" key="2">
    <citation type="submission" date="2020-05" db="EMBL/GenBank/DDBJ databases">
        <title>MicrobeNet Type strains.</title>
        <authorList>
            <person name="Nicholson A.C."/>
        </authorList>
    </citation>
    <scope>NUCLEOTIDE SEQUENCE [LARGE SCALE GENOMIC DNA]</scope>
    <source>
        <strain evidence="7 10">CCUG 46604</strain>
    </source>
</reference>
<comment type="caution">
    <text evidence="8">The sequence shown here is derived from an EMBL/GenBank/DDBJ whole genome shotgun (WGS) entry which is preliminary data.</text>
</comment>
<evidence type="ECO:0000256" key="1">
    <source>
        <dbReference type="ARBA" id="ARBA00004141"/>
    </source>
</evidence>
<proteinExistence type="predicted"/>
<accession>A0A2N6PHQ8</accession>
<dbReference type="AlphaFoldDB" id="A0A2N6PHQ8"/>
<organism evidence="8 9">
    <name type="scientific">Brevibacterium luteolum</name>
    <dbReference type="NCBI Taxonomy" id="199591"/>
    <lineage>
        <taxon>Bacteria</taxon>
        <taxon>Bacillati</taxon>
        <taxon>Actinomycetota</taxon>
        <taxon>Actinomycetes</taxon>
        <taxon>Micrococcales</taxon>
        <taxon>Brevibacteriaceae</taxon>
        <taxon>Brevibacterium</taxon>
    </lineage>
</organism>
<keyword evidence="9" id="KW-1185">Reference proteome</keyword>
<dbReference type="RefSeq" id="WP_102162019.1">
    <property type="nucleotide sequence ID" value="NZ_BAAAKH010000011.1"/>
</dbReference>
<keyword evidence="3 5" id="KW-1133">Transmembrane helix</keyword>
<name>A0A2N6PHQ8_9MICO</name>
<evidence type="ECO:0000256" key="4">
    <source>
        <dbReference type="ARBA" id="ARBA00023136"/>
    </source>
</evidence>
<reference evidence="8 9" key="1">
    <citation type="submission" date="2017-09" db="EMBL/GenBank/DDBJ databases">
        <title>Bacterial strain isolated from the female urinary microbiota.</title>
        <authorList>
            <person name="Thomas-White K."/>
            <person name="Kumar N."/>
            <person name="Forster S."/>
            <person name="Putonti C."/>
            <person name="Lawley T."/>
            <person name="Wolfe A.J."/>
        </authorList>
    </citation>
    <scope>NUCLEOTIDE SEQUENCE [LARGE SCALE GENOMIC DNA]</scope>
    <source>
        <strain evidence="8 9">UMB0680</strain>
    </source>
</reference>
<evidence type="ECO:0000256" key="5">
    <source>
        <dbReference type="SAM" id="Phobius"/>
    </source>
</evidence>
<dbReference type="EMBL" id="JABEMC010000005">
    <property type="protein sequence ID" value="NNG79623.1"/>
    <property type="molecule type" value="Genomic_DNA"/>
</dbReference>
<evidence type="ECO:0000256" key="2">
    <source>
        <dbReference type="ARBA" id="ARBA00022692"/>
    </source>
</evidence>
<sequence length="383" mass="41410">MQQQSWARPSNWPRHLGSVAENRSRIGARRIRTNISQLLQVTIGATAAYAFCYLVLGHEYPFLAAVAAAVGTGVMADRRLRRAMEIGLGATLGVLTGEVMVQLFGQGIIQLMIVLFIGLLIGTMINSGGIFITQIGVQSVYVVTVPPAVAAQPFDRTIDALVGATVSIIMALIVPHDARKAPRDRASALLQEISELLIEAADALKRADAQAAERTLSRARDTQAMIDSWRSSLRISQEAARINARSRRYAAEVTRLAKACEYADRAMRLVRVIARRILAVAKLGQPRPEMAAIVADLGEGANRLRVALRRGTSRIPAEEYLSQAASRLDPKGEAVRDSQDETLVLLLRPLATDLLQAAGMTGGHAREQLPTLEGDSSEGPPVE</sequence>
<keyword evidence="4 5" id="KW-0472">Membrane</keyword>
<gene>
    <name evidence="8" type="ORF">CJ198_07600</name>
    <name evidence="7" type="ORF">HLA91_09585</name>
</gene>
<evidence type="ECO:0000256" key="3">
    <source>
        <dbReference type="ARBA" id="ARBA00022989"/>
    </source>
</evidence>
<comment type="subcellular location">
    <subcellularLocation>
        <location evidence="1">Membrane</location>
        <topology evidence="1">Multi-pass membrane protein</topology>
    </subcellularLocation>
</comment>
<feature type="transmembrane region" description="Helical" evidence="5">
    <location>
        <begin position="111"/>
        <end position="137"/>
    </location>
</feature>
<evidence type="ECO:0000313" key="8">
    <source>
        <dbReference type="EMBL" id="PMB98223.1"/>
    </source>
</evidence>
<protein>
    <recommendedName>
        <fullName evidence="6">Integral membrane bound transporter domain-containing protein</fullName>
    </recommendedName>
</protein>
<dbReference type="Pfam" id="PF13515">
    <property type="entry name" value="FUSC_2"/>
    <property type="match status" value="1"/>
</dbReference>
<feature type="domain" description="Integral membrane bound transporter" evidence="6">
    <location>
        <begin position="50"/>
        <end position="170"/>
    </location>
</feature>
<evidence type="ECO:0000313" key="7">
    <source>
        <dbReference type="EMBL" id="NNG79623.1"/>
    </source>
</evidence>
<evidence type="ECO:0000259" key="6">
    <source>
        <dbReference type="Pfam" id="PF13515"/>
    </source>
</evidence>
<evidence type="ECO:0000313" key="9">
    <source>
        <dbReference type="Proteomes" id="UP000235703"/>
    </source>
</evidence>